<organism evidence="1">
    <name type="scientific">marine metagenome</name>
    <dbReference type="NCBI Taxonomy" id="408172"/>
    <lineage>
        <taxon>unclassified sequences</taxon>
        <taxon>metagenomes</taxon>
        <taxon>ecological metagenomes</taxon>
    </lineage>
</organism>
<name>A0A382YSR4_9ZZZZ</name>
<gene>
    <name evidence="1" type="ORF">METZ01_LOCUS438974</name>
</gene>
<dbReference type="EMBL" id="UINC01178130">
    <property type="protein sequence ID" value="SVD86120.1"/>
    <property type="molecule type" value="Genomic_DNA"/>
</dbReference>
<evidence type="ECO:0000313" key="1">
    <source>
        <dbReference type="EMBL" id="SVD86120.1"/>
    </source>
</evidence>
<dbReference type="AlphaFoldDB" id="A0A382YSR4"/>
<proteinExistence type="predicted"/>
<accession>A0A382YSR4</accession>
<protein>
    <submittedName>
        <fullName evidence="1">Uncharacterized protein</fullName>
    </submittedName>
</protein>
<sequence>AKREDENKSKDKIIDIFLSIKLNPYYDIL</sequence>
<feature type="non-terminal residue" evidence="1">
    <location>
        <position position="1"/>
    </location>
</feature>
<reference evidence="1" key="1">
    <citation type="submission" date="2018-05" db="EMBL/GenBank/DDBJ databases">
        <authorList>
            <person name="Lanie J.A."/>
            <person name="Ng W.-L."/>
            <person name="Kazmierczak K.M."/>
            <person name="Andrzejewski T.M."/>
            <person name="Davidsen T.M."/>
            <person name="Wayne K.J."/>
            <person name="Tettelin H."/>
            <person name="Glass J.I."/>
            <person name="Rusch D."/>
            <person name="Podicherti R."/>
            <person name="Tsui H.-C.T."/>
            <person name="Winkler M.E."/>
        </authorList>
    </citation>
    <scope>NUCLEOTIDE SEQUENCE</scope>
</reference>